<dbReference type="InterPro" id="IPR023198">
    <property type="entry name" value="PGP-like_dom2"/>
</dbReference>
<dbReference type="Gene3D" id="3.40.50.1000">
    <property type="entry name" value="HAD superfamily/HAD-like"/>
    <property type="match status" value="1"/>
</dbReference>
<name>A0ABN1RHS0_9ACTN</name>
<dbReference type="SUPFAM" id="SSF56784">
    <property type="entry name" value="HAD-like"/>
    <property type="match status" value="1"/>
</dbReference>
<accession>A0ABN1RHS0</accession>
<protein>
    <submittedName>
        <fullName evidence="1">Haloacid dehalogenase-like hydrolase</fullName>
    </submittedName>
</protein>
<keyword evidence="2" id="KW-1185">Reference proteome</keyword>
<dbReference type="PANTHER" id="PTHR43481">
    <property type="entry name" value="FRUCTOSE-1-PHOSPHATE PHOSPHATASE"/>
    <property type="match status" value="1"/>
</dbReference>
<sequence length="249" mass="26502">MGGEPVSSYDVRVRRDRLILWNLDHTLLDAGRVTREAYAEAFTSVTGRPMVRMAPTAGRTESEIIFETLAFNGVQTEDDHLEAFTRALETAFAVRRDKVRAHARVLPGSAEALQAAGRLPGAVQSVLTGSLEATARIKLAELGLDRHLDLAVGGYFSPVYPKGATIETSRIKAAGKHGTTIGEGATVLIADHPLDVRAAQIARARCVGVATGSASETELRAAGADVVLPTLADTAAVVSAIDRLTRHER</sequence>
<dbReference type="Pfam" id="PF12710">
    <property type="entry name" value="HAD"/>
    <property type="match status" value="1"/>
</dbReference>
<dbReference type="InterPro" id="IPR036412">
    <property type="entry name" value="HAD-like_sf"/>
</dbReference>
<dbReference type="Gene3D" id="1.10.150.240">
    <property type="entry name" value="Putative phosphatase, domain 2"/>
    <property type="match status" value="1"/>
</dbReference>
<dbReference type="PANTHER" id="PTHR43481:SF4">
    <property type="entry name" value="GLYCEROL-1-PHOSPHATE PHOSPHOHYDROLASE 1-RELATED"/>
    <property type="match status" value="1"/>
</dbReference>
<proteinExistence type="predicted"/>
<reference evidence="1 2" key="1">
    <citation type="journal article" date="2019" name="Int. J. Syst. Evol. Microbiol.">
        <title>The Global Catalogue of Microorganisms (GCM) 10K type strain sequencing project: providing services to taxonomists for standard genome sequencing and annotation.</title>
        <authorList>
            <consortium name="The Broad Institute Genomics Platform"/>
            <consortium name="The Broad Institute Genome Sequencing Center for Infectious Disease"/>
            <person name="Wu L."/>
            <person name="Ma J."/>
        </authorList>
    </citation>
    <scope>NUCLEOTIDE SEQUENCE [LARGE SCALE GENOMIC DNA]</scope>
    <source>
        <strain evidence="1 2">JCM 10696</strain>
    </source>
</reference>
<dbReference type="Proteomes" id="UP001500665">
    <property type="component" value="Unassembled WGS sequence"/>
</dbReference>
<evidence type="ECO:0000313" key="1">
    <source>
        <dbReference type="EMBL" id="GAA0957481.1"/>
    </source>
</evidence>
<dbReference type="EMBL" id="BAAAHH010000019">
    <property type="protein sequence ID" value="GAA0957481.1"/>
    <property type="molecule type" value="Genomic_DNA"/>
</dbReference>
<dbReference type="InterPro" id="IPR051806">
    <property type="entry name" value="HAD-like_SPP"/>
</dbReference>
<comment type="caution">
    <text evidence="1">The sequence shown here is derived from an EMBL/GenBank/DDBJ whole genome shotgun (WGS) entry which is preliminary data.</text>
</comment>
<dbReference type="InterPro" id="IPR023214">
    <property type="entry name" value="HAD_sf"/>
</dbReference>
<organism evidence="1 2">
    <name type="scientific">Actinocorallia libanotica</name>
    <dbReference type="NCBI Taxonomy" id="46162"/>
    <lineage>
        <taxon>Bacteria</taxon>
        <taxon>Bacillati</taxon>
        <taxon>Actinomycetota</taxon>
        <taxon>Actinomycetes</taxon>
        <taxon>Streptosporangiales</taxon>
        <taxon>Thermomonosporaceae</taxon>
        <taxon>Actinocorallia</taxon>
    </lineage>
</organism>
<gene>
    <name evidence="1" type="ORF">GCM10009550_44950</name>
</gene>
<evidence type="ECO:0000313" key="2">
    <source>
        <dbReference type="Proteomes" id="UP001500665"/>
    </source>
</evidence>